<dbReference type="OrthoDB" id="9889516at2759"/>
<feature type="non-terminal residue" evidence="3">
    <location>
        <position position="1"/>
    </location>
</feature>
<evidence type="ECO:0000256" key="1">
    <source>
        <dbReference type="ARBA" id="ARBA00004613"/>
    </source>
</evidence>
<comment type="caution">
    <text evidence="3">The sequence shown here is derived from an EMBL/GenBank/DDBJ whole genome shotgun (WGS) entry which is preliminary data.</text>
</comment>
<evidence type="ECO:0000313" key="4">
    <source>
        <dbReference type="Proteomes" id="UP000812440"/>
    </source>
</evidence>
<dbReference type="EMBL" id="JAACNH010000008">
    <property type="protein sequence ID" value="KAG8433758.1"/>
    <property type="molecule type" value="Genomic_DNA"/>
</dbReference>
<feature type="non-terminal residue" evidence="3">
    <location>
        <position position="146"/>
    </location>
</feature>
<dbReference type="CDD" id="cd00117">
    <property type="entry name" value="TFP"/>
    <property type="match status" value="1"/>
</dbReference>
<organism evidence="3 4">
    <name type="scientific">Hymenochirus boettgeri</name>
    <name type="common">Congo dwarf clawed frog</name>
    <dbReference type="NCBI Taxonomy" id="247094"/>
    <lineage>
        <taxon>Eukaryota</taxon>
        <taxon>Metazoa</taxon>
        <taxon>Chordata</taxon>
        <taxon>Craniata</taxon>
        <taxon>Vertebrata</taxon>
        <taxon>Euteleostomi</taxon>
        <taxon>Amphibia</taxon>
        <taxon>Batrachia</taxon>
        <taxon>Anura</taxon>
        <taxon>Pipoidea</taxon>
        <taxon>Pipidae</taxon>
        <taxon>Pipinae</taxon>
        <taxon>Hymenochirus</taxon>
    </lineage>
</organism>
<accession>A0A8T2IS40</accession>
<proteinExistence type="predicted"/>
<dbReference type="GO" id="GO:0005576">
    <property type="term" value="C:extracellular region"/>
    <property type="evidence" value="ECO:0007669"/>
    <property type="project" value="UniProtKB-SubCell"/>
</dbReference>
<dbReference type="InterPro" id="IPR050918">
    <property type="entry name" value="CNF-like_PLA2_Inhibitor"/>
</dbReference>
<gene>
    <name evidence="3" type="ORF">GDO86_012209</name>
</gene>
<evidence type="ECO:0000256" key="2">
    <source>
        <dbReference type="ARBA" id="ARBA00022525"/>
    </source>
</evidence>
<protein>
    <recommendedName>
        <fullName evidence="5">UPAR/Ly6 domain-containing protein</fullName>
    </recommendedName>
</protein>
<dbReference type="AlphaFoldDB" id="A0A8T2IS40"/>
<comment type="subcellular location">
    <subcellularLocation>
        <location evidence="1">Secreted</location>
    </subcellularLocation>
</comment>
<keyword evidence="4" id="KW-1185">Reference proteome</keyword>
<evidence type="ECO:0008006" key="5">
    <source>
        <dbReference type="Google" id="ProtNLM"/>
    </source>
</evidence>
<dbReference type="InterPro" id="IPR045860">
    <property type="entry name" value="Snake_toxin-like_sf"/>
</dbReference>
<dbReference type="PANTHER" id="PTHR20914:SF37">
    <property type="entry name" value="PHOSPHOLIPASE A2 INHIBITOR AND LY6_PLAUR DOMAIN-CONTAINING PROTEIN-LIKE"/>
    <property type="match status" value="1"/>
</dbReference>
<keyword evidence="2" id="KW-0964">Secreted</keyword>
<dbReference type="Proteomes" id="UP000812440">
    <property type="component" value="Chromosome 7"/>
</dbReference>
<dbReference type="Gene3D" id="2.10.60.10">
    <property type="entry name" value="CD59"/>
    <property type="match status" value="2"/>
</dbReference>
<dbReference type="SUPFAM" id="SSF57302">
    <property type="entry name" value="Snake toxin-like"/>
    <property type="match status" value="2"/>
</dbReference>
<sequence length="146" mass="15801">WNIQKCSSTNDVCGTTRIRIAFYLWSSFFYIRSCVSFAECNKIGTISGLYSNTSTSTTCCNSDNCTPPTPPMPVQNITANGLQCPSYLETQLVPWSLKSYNCMGNQTLCIRYSSATTIGSSKSSLLLGGCASESICSTTKSYISAP</sequence>
<dbReference type="PANTHER" id="PTHR20914">
    <property type="entry name" value="LY6/PLAUR DOMAIN-CONTAINING PROTEIN 8"/>
    <property type="match status" value="1"/>
</dbReference>
<evidence type="ECO:0000313" key="3">
    <source>
        <dbReference type="EMBL" id="KAG8433758.1"/>
    </source>
</evidence>
<name>A0A8T2IS40_9PIPI</name>
<reference evidence="3" key="1">
    <citation type="thesis" date="2020" institute="ProQuest LLC" country="789 East Eisenhower Parkway, Ann Arbor, MI, USA">
        <title>Comparative Genomics and Chromosome Evolution.</title>
        <authorList>
            <person name="Mudd A.B."/>
        </authorList>
    </citation>
    <scope>NUCLEOTIDE SEQUENCE</scope>
    <source>
        <strain evidence="3">Female2</strain>
        <tissue evidence="3">Blood</tissue>
    </source>
</reference>